<evidence type="ECO:0000313" key="1">
    <source>
        <dbReference type="EMBL" id="PON33491.1"/>
    </source>
</evidence>
<keyword evidence="2" id="KW-1185">Reference proteome</keyword>
<reference evidence="2" key="1">
    <citation type="submission" date="2016-06" db="EMBL/GenBank/DDBJ databases">
        <title>Parallel loss of symbiosis genes in relatives of nitrogen-fixing non-legume Parasponia.</title>
        <authorList>
            <person name="Van Velzen R."/>
            <person name="Holmer R."/>
            <person name="Bu F."/>
            <person name="Rutten L."/>
            <person name="Van Zeijl A."/>
            <person name="Liu W."/>
            <person name="Santuari L."/>
            <person name="Cao Q."/>
            <person name="Sharma T."/>
            <person name="Shen D."/>
            <person name="Roswanjaya Y."/>
            <person name="Wardhani T."/>
            <person name="Kalhor M.S."/>
            <person name="Jansen J."/>
            <person name="Van den Hoogen J."/>
            <person name="Gungor B."/>
            <person name="Hartog M."/>
            <person name="Hontelez J."/>
            <person name="Verver J."/>
            <person name="Yang W.-C."/>
            <person name="Schijlen E."/>
            <person name="Repin R."/>
            <person name="Schilthuizen M."/>
            <person name="Schranz E."/>
            <person name="Heidstra R."/>
            <person name="Miyata K."/>
            <person name="Fedorova E."/>
            <person name="Kohlen W."/>
            <person name="Bisseling T."/>
            <person name="Smit S."/>
            <person name="Geurts R."/>
        </authorList>
    </citation>
    <scope>NUCLEOTIDE SEQUENCE [LARGE SCALE GENOMIC DNA]</scope>
    <source>
        <strain evidence="2">cv. WU1-14</strain>
    </source>
</reference>
<protein>
    <submittedName>
        <fullName evidence="1">Uncharacterized protein</fullName>
    </submittedName>
</protein>
<name>A0A2P5AAD0_PARAD</name>
<comment type="caution">
    <text evidence="1">The sequence shown here is derived from an EMBL/GenBank/DDBJ whole genome shotgun (WGS) entry which is preliminary data.</text>
</comment>
<accession>A0A2P5AAD0</accession>
<dbReference type="AlphaFoldDB" id="A0A2P5AAD0"/>
<feature type="non-terminal residue" evidence="1">
    <location>
        <position position="1"/>
    </location>
</feature>
<evidence type="ECO:0000313" key="2">
    <source>
        <dbReference type="Proteomes" id="UP000237105"/>
    </source>
</evidence>
<dbReference type="Proteomes" id="UP000237105">
    <property type="component" value="Unassembled WGS sequence"/>
</dbReference>
<gene>
    <name evidence="1" type="ORF">PanWU01x14_352330</name>
</gene>
<proteinExistence type="predicted"/>
<dbReference type="EMBL" id="JXTB01000725">
    <property type="protein sequence ID" value="PON33491.1"/>
    <property type="molecule type" value="Genomic_DNA"/>
</dbReference>
<sequence length="101" mass="11226">SESILHVESVQNYPSSRPVVARDGDNVRKTSMDVSWQCKWYTILVASKLRLQAPGMVAIRIRKIAQPNVSKRAANGGATIYGSLAIKGKRECIGREKKKKE</sequence>
<organism evidence="1 2">
    <name type="scientific">Parasponia andersonii</name>
    <name type="common">Sponia andersonii</name>
    <dbReference type="NCBI Taxonomy" id="3476"/>
    <lineage>
        <taxon>Eukaryota</taxon>
        <taxon>Viridiplantae</taxon>
        <taxon>Streptophyta</taxon>
        <taxon>Embryophyta</taxon>
        <taxon>Tracheophyta</taxon>
        <taxon>Spermatophyta</taxon>
        <taxon>Magnoliopsida</taxon>
        <taxon>eudicotyledons</taxon>
        <taxon>Gunneridae</taxon>
        <taxon>Pentapetalae</taxon>
        <taxon>rosids</taxon>
        <taxon>fabids</taxon>
        <taxon>Rosales</taxon>
        <taxon>Cannabaceae</taxon>
        <taxon>Parasponia</taxon>
    </lineage>
</organism>